<dbReference type="AlphaFoldDB" id="A0A9J7AWI5"/>
<evidence type="ECO:0000313" key="3">
    <source>
        <dbReference type="Proteomes" id="UP001060336"/>
    </source>
</evidence>
<dbReference type="Proteomes" id="UP001060336">
    <property type="component" value="Chromosome"/>
</dbReference>
<feature type="domain" description="Ribbon-helix-helix" evidence="1">
    <location>
        <begin position="11"/>
        <end position="72"/>
    </location>
</feature>
<dbReference type="EMBL" id="CP102480">
    <property type="protein sequence ID" value="UUX51664.1"/>
    <property type="molecule type" value="Genomic_DNA"/>
</dbReference>
<keyword evidence="3" id="KW-1185">Reference proteome</keyword>
<reference evidence="2" key="1">
    <citation type="submission" date="2022-08" db="EMBL/GenBank/DDBJ databases">
        <title>Nisaea acidiphila sp. nov., isolated from a marine algal debris and emended description of the genus Nisaea Urios et al. 2008.</title>
        <authorList>
            <person name="Kwon K."/>
        </authorList>
    </citation>
    <scope>NUCLEOTIDE SEQUENCE</scope>
    <source>
        <strain evidence="2">MEBiC11861</strain>
    </source>
</reference>
<evidence type="ECO:0000259" key="1">
    <source>
        <dbReference type="Pfam" id="PF13467"/>
    </source>
</evidence>
<dbReference type="Gene3D" id="1.10.3990.20">
    <property type="entry name" value="protein bp1543"/>
    <property type="match status" value="1"/>
</dbReference>
<organism evidence="2 3">
    <name type="scientific">Nisaea acidiphila</name>
    <dbReference type="NCBI Taxonomy" id="1862145"/>
    <lineage>
        <taxon>Bacteria</taxon>
        <taxon>Pseudomonadati</taxon>
        <taxon>Pseudomonadota</taxon>
        <taxon>Alphaproteobacteria</taxon>
        <taxon>Rhodospirillales</taxon>
        <taxon>Thalassobaculaceae</taxon>
        <taxon>Nisaea</taxon>
    </lineage>
</organism>
<protein>
    <submittedName>
        <fullName evidence="2">Ribbon-helix-helix domain-containing protein</fullName>
    </submittedName>
</protein>
<accession>A0A9J7AWI5</accession>
<dbReference type="InterPro" id="IPR027373">
    <property type="entry name" value="RHH_dom"/>
</dbReference>
<sequence>MARVIGSDRIRKNVTIGNRRTSVSLEAQVWNGLSDICQREDIGIDALCTSVAERRKESSMASALRVFLLTYFQLVVENIEDSLSAAPHGGMAEDRQAPIPGYLETALQRFASEQERYATADDGSFEAHPAH</sequence>
<dbReference type="Pfam" id="PF13467">
    <property type="entry name" value="RHH_4"/>
    <property type="match status" value="1"/>
</dbReference>
<dbReference type="KEGG" id="naci:NUH88_08170"/>
<dbReference type="InterPro" id="IPR038268">
    <property type="entry name" value="RHH_sf"/>
</dbReference>
<evidence type="ECO:0000313" key="2">
    <source>
        <dbReference type="EMBL" id="UUX51664.1"/>
    </source>
</evidence>
<name>A0A9J7AWI5_9PROT</name>
<proteinExistence type="predicted"/>
<gene>
    <name evidence="2" type="ORF">NUH88_08170</name>
</gene>
<dbReference type="RefSeq" id="WP_257771294.1">
    <property type="nucleotide sequence ID" value="NZ_CP102480.1"/>
</dbReference>